<evidence type="ECO:0000256" key="3">
    <source>
        <dbReference type="ARBA" id="ARBA00023237"/>
    </source>
</evidence>
<keyword evidence="3 4" id="KW-0998">Cell outer membrane</keyword>
<sequence>MMRVTRLLFILLAAISLSACGLFRGDNDETANLEARSAQEIFELAEDQLQRGQPRTAAATFSEIERLYPYSQWAKRALIMSSFSYYEATDFVEARSAAERYISFYPADPEAAYAQYLIAQSWYDQITDVGRDQSNTLEALQALRVLIERYPGTEYAREGELQFDLALDHLAGKEMEIGRYYLKRGHYIAALRRFQAVVDEYQTTSHTPEALHRMVESYLALGFDDEALKAASILGYNFPGSDWYEDSYALIQSNGLDNASPDGTTAGRLWRQIVLGEWL</sequence>
<evidence type="ECO:0000256" key="4">
    <source>
        <dbReference type="HAMAP-Rule" id="MF_00922"/>
    </source>
</evidence>
<evidence type="ECO:0000313" key="7">
    <source>
        <dbReference type="EMBL" id="QPH55076.1"/>
    </source>
</evidence>
<accession>A0A7S9LTW6</accession>
<keyword evidence="8" id="KW-1185">Reference proteome</keyword>
<feature type="chain" id="PRO_5033183571" description="Outer membrane protein assembly factor BamD" evidence="5">
    <location>
        <begin position="20"/>
        <end position="279"/>
    </location>
</feature>
<dbReference type="InterPro" id="IPR011990">
    <property type="entry name" value="TPR-like_helical_dom_sf"/>
</dbReference>
<dbReference type="GO" id="GO:0009279">
    <property type="term" value="C:cell outer membrane"/>
    <property type="evidence" value="ECO:0007669"/>
    <property type="project" value="UniProtKB-SubCell"/>
</dbReference>
<evidence type="ECO:0000313" key="8">
    <source>
        <dbReference type="Proteomes" id="UP000594800"/>
    </source>
</evidence>
<dbReference type="InterPro" id="IPR039565">
    <property type="entry name" value="BamD-like"/>
</dbReference>
<proteinExistence type="inferred from homology"/>
<comment type="function">
    <text evidence="4">Part of the outer membrane protein assembly complex, which is involved in assembly and insertion of beta-barrel proteins into the outer membrane.</text>
</comment>
<evidence type="ECO:0000256" key="2">
    <source>
        <dbReference type="ARBA" id="ARBA00023136"/>
    </source>
</evidence>
<organism evidence="7 8">
    <name type="scientific">Pontivivens ytuae</name>
    <dbReference type="NCBI Taxonomy" id="2789856"/>
    <lineage>
        <taxon>Bacteria</taxon>
        <taxon>Pseudomonadati</taxon>
        <taxon>Pseudomonadota</taxon>
        <taxon>Alphaproteobacteria</taxon>
        <taxon>Rhodobacterales</taxon>
        <taxon>Paracoccaceae</taxon>
        <taxon>Pontivivens</taxon>
    </lineage>
</organism>
<evidence type="ECO:0000259" key="6">
    <source>
        <dbReference type="Pfam" id="PF13525"/>
    </source>
</evidence>
<dbReference type="Gene3D" id="1.25.40.10">
    <property type="entry name" value="Tetratricopeptide repeat domain"/>
    <property type="match status" value="1"/>
</dbReference>
<dbReference type="CDD" id="cd15830">
    <property type="entry name" value="BamD"/>
    <property type="match status" value="1"/>
</dbReference>
<feature type="domain" description="Outer membrane lipoprotein BamD-like" evidence="6">
    <location>
        <begin position="36"/>
        <end position="230"/>
    </location>
</feature>
<comment type="subunit">
    <text evidence="4">Part of the Bam complex.</text>
</comment>
<evidence type="ECO:0000256" key="5">
    <source>
        <dbReference type="SAM" id="SignalP"/>
    </source>
</evidence>
<dbReference type="NCBIfam" id="TIGR03302">
    <property type="entry name" value="OM_YfiO"/>
    <property type="match status" value="1"/>
</dbReference>
<dbReference type="GO" id="GO:0051205">
    <property type="term" value="P:protein insertion into membrane"/>
    <property type="evidence" value="ECO:0007669"/>
    <property type="project" value="UniProtKB-UniRule"/>
</dbReference>
<dbReference type="EMBL" id="CP064942">
    <property type="protein sequence ID" value="QPH55076.1"/>
    <property type="molecule type" value="Genomic_DNA"/>
</dbReference>
<keyword evidence="4" id="KW-0449">Lipoprotein</keyword>
<evidence type="ECO:0000256" key="1">
    <source>
        <dbReference type="ARBA" id="ARBA00022729"/>
    </source>
</evidence>
<gene>
    <name evidence="4" type="primary">bamD</name>
    <name evidence="7" type="ORF">I0K15_04835</name>
</gene>
<keyword evidence="2 4" id="KW-0472">Membrane</keyword>
<comment type="subcellular location">
    <subcellularLocation>
        <location evidence="4">Cell outer membrane</location>
        <topology evidence="4">Lipid-anchor</topology>
    </subcellularLocation>
</comment>
<dbReference type="KEGG" id="poz:I0K15_04835"/>
<dbReference type="InterPro" id="IPR017689">
    <property type="entry name" value="BamD"/>
</dbReference>
<keyword evidence="4" id="KW-0564">Palmitate</keyword>
<dbReference type="GO" id="GO:0043165">
    <property type="term" value="P:Gram-negative-bacterium-type cell outer membrane assembly"/>
    <property type="evidence" value="ECO:0007669"/>
    <property type="project" value="UniProtKB-UniRule"/>
</dbReference>
<protein>
    <recommendedName>
        <fullName evidence="4">Outer membrane protein assembly factor BamD</fullName>
    </recommendedName>
</protein>
<feature type="signal peptide" evidence="5">
    <location>
        <begin position="1"/>
        <end position="19"/>
    </location>
</feature>
<dbReference type="PROSITE" id="PS51257">
    <property type="entry name" value="PROKAR_LIPOPROTEIN"/>
    <property type="match status" value="1"/>
</dbReference>
<dbReference type="Pfam" id="PF13525">
    <property type="entry name" value="YfiO"/>
    <property type="match status" value="1"/>
</dbReference>
<comment type="similarity">
    <text evidence="4">Belongs to the BamD family.</text>
</comment>
<dbReference type="RefSeq" id="WP_196104275.1">
    <property type="nucleotide sequence ID" value="NZ_CP064942.1"/>
</dbReference>
<dbReference type="HAMAP" id="MF_00922">
    <property type="entry name" value="OM_assembly_BamD"/>
    <property type="match status" value="1"/>
</dbReference>
<dbReference type="SUPFAM" id="SSF48452">
    <property type="entry name" value="TPR-like"/>
    <property type="match status" value="2"/>
</dbReference>
<dbReference type="AlphaFoldDB" id="A0A7S9LTW6"/>
<keyword evidence="1 4" id="KW-0732">Signal</keyword>
<name>A0A7S9LTW6_9RHOB</name>
<dbReference type="Proteomes" id="UP000594800">
    <property type="component" value="Chromosome"/>
</dbReference>
<reference evidence="7 8" key="1">
    <citation type="submission" date="2020-11" db="EMBL/GenBank/DDBJ databases">
        <title>Description of Pontivivens ytuae sp. nov. isolated from deep sea sediment of Mariana Trench.</title>
        <authorList>
            <person name="Wang Z."/>
            <person name="Sun Q.-L."/>
            <person name="Xu X.-D."/>
            <person name="Tang Y.-Z."/>
            <person name="Zhang J."/>
        </authorList>
    </citation>
    <scope>NUCLEOTIDE SEQUENCE [LARGE SCALE GENOMIC DNA]</scope>
    <source>
        <strain evidence="7 8">MT2928</strain>
    </source>
</reference>